<dbReference type="Pfam" id="PF20434">
    <property type="entry name" value="BD-FAE"/>
    <property type="match status" value="1"/>
</dbReference>
<evidence type="ECO:0000313" key="4">
    <source>
        <dbReference type="Proteomes" id="UP001595906"/>
    </source>
</evidence>
<keyword evidence="1 3" id="KW-0378">Hydrolase</keyword>
<keyword evidence="4" id="KW-1185">Reference proteome</keyword>
<protein>
    <submittedName>
        <fullName evidence="3">Alpha/beta hydrolase</fullName>
    </submittedName>
</protein>
<dbReference type="PANTHER" id="PTHR48081">
    <property type="entry name" value="AB HYDROLASE SUPERFAMILY PROTEIN C4A8.06C"/>
    <property type="match status" value="1"/>
</dbReference>
<feature type="domain" description="BD-FAE-like" evidence="2">
    <location>
        <begin position="61"/>
        <end position="257"/>
    </location>
</feature>
<dbReference type="InterPro" id="IPR050300">
    <property type="entry name" value="GDXG_lipolytic_enzyme"/>
</dbReference>
<evidence type="ECO:0000256" key="1">
    <source>
        <dbReference type="ARBA" id="ARBA00022801"/>
    </source>
</evidence>
<evidence type="ECO:0000313" key="3">
    <source>
        <dbReference type="EMBL" id="MFC4232957.1"/>
    </source>
</evidence>
<gene>
    <name evidence="3" type="ORF">ACFOW1_13725</name>
</gene>
<organism evidence="3 4">
    <name type="scientific">Parasediminibacterium paludis</name>
    <dbReference type="NCBI Taxonomy" id="908966"/>
    <lineage>
        <taxon>Bacteria</taxon>
        <taxon>Pseudomonadati</taxon>
        <taxon>Bacteroidota</taxon>
        <taxon>Chitinophagia</taxon>
        <taxon>Chitinophagales</taxon>
        <taxon>Chitinophagaceae</taxon>
        <taxon>Parasediminibacterium</taxon>
    </lineage>
</organism>
<dbReference type="InterPro" id="IPR049492">
    <property type="entry name" value="BD-FAE-like_dom"/>
</dbReference>
<accession>A0ABV8Q1A1</accession>
<name>A0ABV8Q1A1_9BACT</name>
<comment type="caution">
    <text evidence="3">The sequence shown here is derived from an EMBL/GenBank/DDBJ whole genome shotgun (WGS) entry which is preliminary data.</text>
</comment>
<proteinExistence type="predicted"/>
<dbReference type="GO" id="GO:0016787">
    <property type="term" value="F:hydrolase activity"/>
    <property type="evidence" value="ECO:0007669"/>
    <property type="project" value="UniProtKB-KW"/>
</dbReference>
<dbReference type="InterPro" id="IPR029058">
    <property type="entry name" value="AB_hydrolase_fold"/>
</dbReference>
<evidence type="ECO:0000259" key="2">
    <source>
        <dbReference type="Pfam" id="PF20434"/>
    </source>
</evidence>
<sequence length="307" mass="33915">MDLTKAAQLFLLLITANMIYAQKIIPLYKGAVPNAKPCNKIEDNTVAGRVSGITKPCLYAFIPEKKDSAKTCVIICPGGGYARLAIDHEGYQVAQAYNRRGITAFVLKNRVPIDADCFENKEIVALMDAQQAIKLVRERATDYGINPNNIGLMGFSAGGHLATTAGTHFNTVVIENNNNTSVRPDFLILGYPVISFNDSLAHMGSRDNMLGKNPTEEKKTLYSNELQVTSQTPPTFLVHATDDQTVKVENSILFFMALLKNKVPAEMYIYQKGGHGFGLNNKSEPTDWLANVYAWMKTNRFIKGDVE</sequence>
<dbReference type="Proteomes" id="UP001595906">
    <property type="component" value="Unassembled WGS sequence"/>
</dbReference>
<dbReference type="EMBL" id="JBHSDC010000028">
    <property type="protein sequence ID" value="MFC4232957.1"/>
    <property type="molecule type" value="Genomic_DNA"/>
</dbReference>
<dbReference type="SUPFAM" id="SSF53474">
    <property type="entry name" value="alpha/beta-Hydrolases"/>
    <property type="match status" value="1"/>
</dbReference>
<dbReference type="RefSeq" id="WP_379015019.1">
    <property type="nucleotide sequence ID" value="NZ_JBHSDC010000028.1"/>
</dbReference>
<reference evidence="4" key="1">
    <citation type="journal article" date="2019" name="Int. J. Syst. Evol. Microbiol.">
        <title>The Global Catalogue of Microorganisms (GCM) 10K type strain sequencing project: providing services to taxonomists for standard genome sequencing and annotation.</title>
        <authorList>
            <consortium name="The Broad Institute Genomics Platform"/>
            <consortium name="The Broad Institute Genome Sequencing Center for Infectious Disease"/>
            <person name="Wu L."/>
            <person name="Ma J."/>
        </authorList>
    </citation>
    <scope>NUCLEOTIDE SEQUENCE [LARGE SCALE GENOMIC DNA]</scope>
    <source>
        <strain evidence="4">CECT 8010</strain>
    </source>
</reference>
<dbReference type="PANTHER" id="PTHR48081:SF6">
    <property type="entry name" value="PEPTIDASE S9 PROLYL OLIGOPEPTIDASE CATALYTIC DOMAIN-CONTAINING PROTEIN"/>
    <property type="match status" value="1"/>
</dbReference>
<dbReference type="Gene3D" id="3.40.50.1820">
    <property type="entry name" value="alpha/beta hydrolase"/>
    <property type="match status" value="1"/>
</dbReference>